<evidence type="ECO:0000313" key="17">
    <source>
        <dbReference type="Proteomes" id="UP000051888"/>
    </source>
</evidence>
<dbReference type="OrthoDB" id="9784228at2"/>
<keyword evidence="10" id="KW-0560">Oxidoreductase</keyword>
<evidence type="ECO:0000256" key="9">
    <source>
        <dbReference type="ARBA" id="ARBA00022989"/>
    </source>
</evidence>
<dbReference type="Proteomes" id="UP000051888">
    <property type="component" value="Unassembled WGS sequence"/>
</dbReference>
<feature type="transmembrane region" description="Helical" evidence="14">
    <location>
        <begin position="116"/>
        <end position="133"/>
    </location>
</feature>
<dbReference type="RefSeq" id="WP_055742031.1">
    <property type="nucleotide sequence ID" value="NZ_JAAIWL010000024.1"/>
</dbReference>
<dbReference type="STRING" id="157838.AN964_22435"/>
<keyword evidence="9 14" id="KW-1133">Transmembrane helix</keyword>
<evidence type="ECO:0000256" key="1">
    <source>
        <dbReference type="ARBA" id="ARBA00001947"/>
    </source>
</evidence>
<keyword evidence="11" id="KW-0443">Lipid metabolism</keyword>
<accession>A0A0Q3T8V4</accession>
<evidence type="ECO:0000256" key="5">
    <source>
        <dbReference type="ARBA" id="ARBA00022723"/>
    </source>
</evidence>
<keyword evidence="12 14" id="KW-0472">Membrane</keyword>
<dbReference type="EMBL" id="LJJC01000015">
    <property type="protein sequence ID" value="KQL50422.1"/>
    <property type="molecule type" value="Genomic_DNA"/>
</dbReference>
<organism evidence="16 17">
    <name type="scientific">Heyndrickxia shackletonii</name>
    <dbReference type="NCBI Taxonomy" id="157838"/>
    <lineage>
        <taxon>Bacteria</taxon>
        <taxon>Bacillati</taxon>
        <taxon>Bacillota</taxon>
        <taxon>Bacilli</taxon>
        <taxon>Bacillales</taxon>
        <taxon>Bacillaceae</taxon>
        <taxon>Heyndrickxia</taxon>
    </lineage>
</organism>
<name>A0A0Q3T8V4_9BACI</name>
<keyword evidence="6" id="KW-0256">Endoplasmic reticulum</keyword>
<evidence type="ECO:0000256" key="10">
    <source>
        <dbReference type="ARBA" id="ARBA00023002"/>
    </source>
</evidence>
<keyword evidence="4 14" id="KW-0812">Transmembrane</keyword>
<comment type="caution">
    <text evidence="16">The sequence shown here is derived from an EMBL/GenBank/DDBJ whole genome shotgun (WGS) entry which is preliminary data.</text>
</comment>
<dbReference type="GO" id="GO:0005506">
    <property type="term" value="F:iron ion binding"/>
    <property type="evidence" value="ECO:0007669"/>
    <property type="project" value="InterPro"/>
</dbReference>
<dbReference type="InterPro" id="IPR006694">
    <property type="entry name" value="Fatty_acid_hydroxylase"/>
</dbReference>
<comment type="cofactor">
    <cofactor evidence="1">
        <name>Zn(2+)</name>
        <dbReference type="ChEBI" id="CHEBI:29105"/>
    </cofactor>
</comment>
<dbReference type="Pfam" id="PF04116">
    <property type="entry name" value="FA_hydroxylase"/>
    <property type="match status" value="1"/>
</dbReference>
<feature type="transmembrane region" description="Helical" evidence="14">
    <location>
        <begin position="90"/>
        <end position="110"/>
    </location>
</feature>
<protein>
    <submittedName>
        <fullName evidence="16">Fatty acid hydroxylase</fullName>
    </submittedName>
</protein>
<gene>
    <name evidence="16" type="ORF">AN964_22435</name>
</gene>
<evidence type="ECO:0000256" key="12">
    <source>
        <dbReference type="ARBA" id="ARBA00023136"/>
    </source>
</evidence>
<dbReference type="GO" id="GO:0016020">
    <property type="term" value="C:membrane"/>
    <property type="evidence" value="ECO:0007669"/>
    <property type="project" value="InterPro"/>
</dbReference>
<feature type="transmembrane region" description="Helical" evidence="14">
    <location>
        <begin position="12"/>
        <end position="29"/>
    </location>
</feature>
<reference evidence="16 17" key="1">
    <citation type="submission" date="2015-09" db="EMBL/GenBank/DDBJ databases">
        <title>Genome sequencing project for genomic taxonomy and phylogenomics of Bacillus-like bacteria.</title>
        <authorList>
            <person name="Liu B."/>
            <person name="Wang J."/>
            <person name="Zhu Y."/>
            <person name="Liu G."/>
            <person name="Chen Q."/>
            <person name="Chen Z."/>
            <person name="Lan J."/>
            <person name="Che J."/>
            <person name="Ge C."/>
            <person name="Shi H."/>
            <person name="Pan Z."/>
            <person name="Liu X."/>
        </authorList>
    </citation>
    <scope>NUCLEOTIDE SEQUENCE [LARGE SCALE GENOMIC DNA]</scope>
    <source>
        <strain evidence="16 17">LMG 18435</strain>
    </source>
</reference>
<evidence type="ECO:0000256" key="7">
    <source>
        <dbReference type="ARBA" id="ARBA00022832"/>
    </source>
</evidence>
<keyword evidence="3" id="KW-0444">Lipid biosynthesis</keyword>
<dbReference type="PANTHER" id="PTHR12863:SF1">
    <property type="entry name" value="FATTY ACID 2-HYDROXYLASE"/>
    <property type="match status" value="1"/>
</dbReference>
<dbReference type="GO" id="GO:0080132">
    <property type="term" value="F:fatty acid 2-hydroxylase activity"/>
    <property type="evidence" value="ECO:0007669"/>
    <property type="project" value="InterPro"/>
</dbReference>
<sequence>MKQYVKEFFGDIHVRIMSVLVLIGIIFIARSFGEWATWLAIVIGMAGYAFAEYLIHRFIFHMKPPKSTLMLKFIKRIHYDHHVDPRNLKLLFLPVWYSLPNIVIISLLAFFVIQNVILTVAFAVGISTFLLYYEWTHYIAHKEYVPKTSWGKRMKKIHLWHHYKNENYWYGVTSPTFDKVFGTYKDHQAVPKSETARDLEKRA</sequence>
<evidence type="ECO:0000256" key="2">
    <source>
        <dbReference type="ARBA" id="ARBA00004477"/>
    </source>
</evidence>
<proteinExistence type="predicted"/>
<evidence type="ECO:0000259" key="15">
    <source>
        <dbReference type="Pfam" id="PF04116"/>
    </source>
</evidence>
<evidence type="ECO:0000256" key="3">
    <source>
        <dbReference type="ARBA" id="ARBA00022516"/>
    </source>
</evidence>
<keyword evidence="8" id="KW-0862">Zinc</keyword>
<evidence type="ECO:0000256" key="13">
    <source>
        <dbReference type="ARBA" id="ARBA00023160"/>
    </source>
</evidence>
<evidence type="ECO:0000256" key="6">
    <source>
        <dbReference type="ARBA" id="ARBA00022824"/>
    </source>
</evidence>
<evidence type="ECO:0000256" key="4">
    <source>
        <dbReference type="ARBA" id="ARBA00022692"/>
    </source>
</evidence>
<keyword evidence="5" id="KW-0479">Metal-binding</keyword>
<keyword evidence="13" id="KW-0275">Fatty acid biosynthesis</keyword>
<feature type="domain" description="Fatty acid hydroxylase" evidence="15">
    <location>
        <begin position="42"/>
        <end position="183"/>
    </location>
</feature>
<dbReference type="PATRIC" id="fig|157838.3.peg.4919"/>
<evidence type="ECO:0000313" key="16">
    <source>
        <dbReference type="EMBL" id="KQL50422.1"/>
    </source>
</evidence>
<dbReference type="AlphaFoldDB" id="A0A0Q3T8V4"/>
<dbReference type="InterPro" id="IPR014430">
    <property type="entry name" value="Scs7"/>
</dbReference>
<keyword evidence="7" id="KW-0276">Fatty acid metabolism</keyword>
<feature type="transmembrane region" description="Helical" evidence="14">
    <location>
        <begin position="35"/>
        <end position="55"/>
    </location>
</feature>
<evidence type="ECO:0000256" key="8">
    <source>
        <dbReference type="ARBA" id="ARBA00022833"/>
    </source>
</evidence>
<dbReference type="PANTHER" id="PTHR12863">
    <property type="entry name" value="FATTY ACID HYDROXYLASE"/>
    <property type="match status" value="1"/>
</dbReference>
<keyword evidence="17" id="KW-1185">Reference proteome</keyword>
<evidence type="ECO:0000256" key="14">
    <source>
        <dbReference type="SAM" id="Phobius"/>
    </source>
</evidence>
<comment type="subcellular location">
    <subcellularLocation>
        <location evidence="2">Endoplasmic reticulum membrane</location>
        <topology evidence="2">Multi-pass membrane protein</topology>
    </subcellularLocation>
</comment>
<evidence type="ECO:0000256" key="11">
    <source>
        <dbReference type="ARBA" id="ARBA00023098"/>
    </source>
</evidence>
<dbReference type="GO" id="GO:0006633">
    <property type="term" value="P:fatty acid biosynthetic process"/>
    <property type="evidence" value="ECO:0007669"/>
    <property type="project" value="UniProtKB-KW"/>
</dbReference>